<dbReference type="RefSeq" id="WP_189151625.1">
    <property type="nucleotide sequence ID" value="NZ_BAABER010000041.1"/>
</dbReference>
<reference evidence="2" key="2">
    <citation type="submission" date="2020-09" db="EMBL/GenBank/DDBJ databases">
        <authorList>
            <person name="Sun Q."/>
            <person name="Zhou Y."/>
        </authorList>
    </citation>
    <scope>NUCLEOTIDE SEQUENCE</scope>
    <source>
        <strain evidence="2">CGMCC 4.7272</strain>
    </source>
</reference>
<keyword evidence="1" id="KW-0472">Membrane</keyword>
<dbReference type="EMBL" id="BMMU01000038">
    <property type="protein sequence ID" value="GGJ64534.1"/>
    <property type="molecule type" value="Genomic_DNA"/>
</dbReference>
<evidence type="ECO:0000256" key="1">
    <source>
        <dbReference type="SAM" id="Phobius"/>
    </source>
</evidence>
<feature type="transmembrane region" description="Helical" evidence="1">
    <location>
        <begin position="78"/>
        <end position="99"/>
    </location>
</feature>
<feature type="transmembrane region" description="Helical" evidence="1">
    <location>
        <begin position="24"/>
        <end position="47"/>
    </location>
</feature>
<proteinExistence type="predicted"/>
<evidence type="ECO:0000313" key="2">
    <source>
        <dbReference type="EMBL" id="GGJ64534.1"/>
    </source>
</evidence>
<protein>
    <submittedName>
        <fullName evidence="2">Uncharacterized protein</fullName>
    </submittedName>
</protein>
<gene>
    <name evidence="2" type="ORF">GCM10012282_72100</name>
</gene>
<name>A0A917P6W6_9ACTN</name>
<comment type="caution">
    <text evidence="2">The sequence shown here is derived from an EMBL/GenBank/DDBJ whole genome shotgun (WGS) entry which is preliminary data.</text>
</comment>
<sequence>MTGTDTDTDSDSGRSVLRRLRDHVGVVGLGYLVVCAVLLAWALVVTIGDSSDESMAGVIPLLATAPASLVLLALPDNIVMAVIAVALGAAVNTAIIGWCTRALRRGDRPD</sequence>
<keyword evidence="3" id="KW-1185">Reference proteome</keyword>
<dbReference type="Pfam" id="PF25637">
    <property type="entry name" value="DUF7942"/>
    <property type="match status" value="1"/>
</dbReference>
<keyword evidence="1" id="KW-0812">Transmembrane</keyword>
<dbReference type="NCBIfam" id="NF046119">
    <property type="entry name" value="memb_SCO4225"/>
    <property type="match status" value="1"/>
</dbReference>
<reference evidence="2" key="1">
    <citation type="journal article" date="2014" name="Int. J. Syst. Evol. Microbiol.">
        <title>Complete genome sequence of Corynebacterium casei LMG S-19264T (=DSM 44701T), isolated from a smear-ripened cheese.</title>
        <authorList>
            <consortium name="US DOE Joint Genome Institute (JGI-PGF)"/>
            <person name="Walter F."/>
            <person name="Albersmeier A."/>
            <person name="Kalinowski J."/>
            <person name="Ruckert C."/>
        </authorList>
    </citation>
    <scope>NUCLEOTIDE SEQUENCE</scope>
    <source>
        <strain evidence="2">CGMCC 4.7272</strain>
    </source>
</reference>
<dbReference type="AlphaFoldDB" id="A0A917P6W6"/>
<keyword evidence="1" id="KW-1133">Transmembrane helix</keyword>
<dbReference type="Proteomes" id="UP000625682">
    <property type="component" value="Unassembled WGS sequence"/>
</dbReference>
<dbReference type="InterPro" id="IPR057702">
    <property type="entry name" value="DUF7942"/>
</dbReference>
<evidence type="ECO:0000313" key="3">
    <source>
        <dbReference type="Proteomes" id="UP000625682"/>
    </source>
</evidence>
<organism evidence="2 3">
    <name type="scientific">Streptomyces lacrimifluminis</name>
    <dbReference type="NCBI Taxonomy" id="1500077"/>
    <lineage>
        <taxon>Bacteria</taxon>
        <taxon>Bacillati</taxon>
        <taxon>Actinomycetota</taxon>
        <taxon>Actinomycetes</taxon>
        <taxon>Kitasatosporales</taxon>
        <taxon>Streptomycetaceae</taxon>
        <taxon>Streptomyces</taxon>
    </lineage>
</organism>
<accession>A0A917P6W6</accession>